<comment type="caution">
    <text evidence="2">The sequence shown here is derived from an EMBL/GenBank/DDBJ whole genome shotgun (WGS) entry which is preliminary data.</text>
</comment>
<evidence type="ECO:0000313" key="3">
    <source>
        <dbReference type="Proteomes" id="UP000589520"/>
    </source>
</evidence>
<reference evidence="2 3" key="1">
    <citation type="submission" date="2020-07" db="EMBL/GenBank/DDBJ databases">
        <title>Genomic Encyclopedia of Type Strains, Phase IV (KMG-V): Genome sequencing to study the core and pangenomes of soil and plant-associated prokaryotes.</title>
        <authorList>
            <person name="Whitman W."/>
        </authorList>
    </citation>
    <scope>NUCLEOTIDE SEQUENCE [LARGE SCALE GENOMIC DNA]</scope>
    <source>
        <strain evidence="2 3">X4EP2</strain>
    </source>
</reference>
<protein>
    <recommendedName>
        <fullName evidence="4">Tyr recombinase domain-containing protein</fullName>
    </recommendedName>
</protein>
<proteinExistence type="predicted"/>
<keyword evidence="3" id="KW-1185">Reference proteome</keyword>
<dbReference type="InterPro" id="IPR011010">
    <property type="entry name" value="DNA_brk_join_enz"/>
</dbReference>
<name>A0A7Y9TT46_9BACT</name>
<dbReference type="GO" id="GO:0003677">
    <property type="term" value="F:DNA binding"/>
    <property type="evidence" value="ECO:0007669"/>
    <property type="project" value="InterPro"/>
</dbReference>
<accession>A0A7Y9TT46</accession>
<organism evidence="2 3">
    <name type="scientific">Granulicella arctica</name>
    <dbReference type="NCBI Taxonomy" id="940613"/>
    <lineage>
        <taxon>Bacteria</taxon>
        <taxon>Pseudomonadati</taxon>
        <taxon>Acidobacteriota</taxon>
        <taxon>Terriglobia</taxon>
        <taxon>Terriglobales</taxon>
        <taxon>Acidobacteriaceae</taxon>
        <taxon>Granulicella</taxon>
    </lineage>
</organism>
<sequence>MSNGSLPCKRRSFPNALAYSWQPISPDMILKRHIRPTLKRIGVTKRIGFHSFWPWLRTILRQQGVDLKTARELSQHDNSRITLEIY</sequence>
<dbReference type="EMBL" id="JACCCW010000002">
    <property type="protein sequence ID" value="NYF79633.1"/>
    <property type="molecule type" value="Genomic_DNA"/>
</dbReference>
<dbReference type="GO" id="GO:0006310">
    <property type="term" value="P:DNA recombination"/>
    <property type="evidence" value="ECO:0007669"/>
    <property type="project" value="UniProtKB-KW"/>
</dbReference>
<evidence type="ECO:0000313" key="2">
    <source>
        <dbReference type="EMBL" id="NYF79633.1"/>
    </source>
</evidence>
<dbReference type="GO" id="GO:0015074">
    <property type="term" value="P:DNA integration"/>
    <property type="evidence" value="ECO:0007669"/>
    <property type="project" value="InterPro"/>
</dbReference>
<dbReference type="Gene3D" id="1.10.443.10">
    <property type="entry name" value="Intergrase catalytic core"/>
    <property type="match status" value="1"/>
</dbReference>
<dbReference type="InterPro" id="IPR013762">
    <property type="entry name" value="Integrase-like_cat_sf"/>
</dbReference>
<evidence type="ECO:0008006" key="4">
    <source>
        <dbReference type="Google" id="ProtNLM"/>
    </source>
</evidence>
<dbReference type="AlphaFoldDB" id="A0A7Y9TT46"/>
<evidence type="ECO:0000256" key="1">
    <source>
        <dbReference type="ARBA" id="ARBA00023172"/>
    </source>
</evidence>
<dbReference type="SUPFAM" id="SSF56349">
    <property type="entry name" value="DNA breaking-rejoining enzymes"/>
    <property type="match status" value="1"/>
</dbReference>
<keyword evidence="1" id="KW-0233">DNA recombination</keyword>
<dbReference type="Proteomes" id="UP000589520">
    <property type="component" value="Unassembled WGS sequence"/>
</dbReference>
<gene>
    <name evidence="2" type="ORF">HDF17_001953</name>
</gene>